<dbReference type="Pfam" id="PF00251">
    <property type="entry name" value="Glyco_hydro_32N"/>
    <property type="match status" value="1"/>
</dbReference>
<dbReference type="KEGG" id="pri:PRIO_4915"/>
<dbReference type="InterPro" id="IPR001362">
    <property type="entry name" value="Glyco_hydro_32"/>
</dbReference>
<sequence>MRKVFYRPANGWVGDVIPMYDQGEYKLYYLHDERVGGDYGNHTSWNLLATRNGLDFEDYGEVLPNGDETALDRNAYTGSVIRDKEGMYHLFYTGHNPGPAFCKEGKPLQVVLRATGTDGIHWTKDHSFKLYGDEVIYEQYDWRDPFVFFNEEKQEYWMLVTAREMNSSEKRGGCIALLTSDDLLNWKYREPFYSPDKYITMECPDYFKMGEWHYLVYSTFSEKFVTHYKKSKTIDGLYTSPVLDTFDGRGFYAAKTASDGGKRYAFGWVPSKKGSNDYGDWEWAGTLVVHELHQNEQGELLVRMPPSIYGHFNREEQILPQAEKNCLQQENGLLLSSPDGLAYSVLNPLPAQVLLEASFADWQQVKDFGIAVRTDKSLDNGYFIKFDPFHNRITFDMWPRREPGFFQWQIAGDKPQMIELERPFDFGSHSRIHFQLILEEDILCLYVNNEVAMTTRIYNFKDGHFGFFANEGAVSVQDITLKTAAEL</sequence>
<dbReference type="InterPro" id="IPR051214">
    <property type="entry name" value="GH32_Enzymes"/>
</dbReference>
<dbReference type="PANTHER" id="PTHR43101:SF1">
    <property type="entry name" value="BETA-FRUCTOSIDASE"/>
    <property type="match status" value="1"/>
</dbReference>
<evidence type="ECO:0000313" key="9">
    <source>
        <dbReference type="Proteomes" id="UP000033163"/>
    </source>
</evidence>
<keyword evidence="3 5" id="KW-0378">Hydrolase</keyword>
<dbReference type="GO" id="GO:0005975">
    <property type="term" value="P:carbohydrate metabolic process"/>
    <property type="evidence" value="ECO:0007669"/>
    <property type="project" value="InterPro"/>
</dbReference>
<dbReference type="PATRIC" id="fig|1073571.4.peg.5277"/>
<feature type="domain" description="Glycosyl hydrolase family 32 N-terminal" evidence="6">
    <location>
        <begin position="7"/>
        <end position="301"/>
    </location>
</feature>
<evidence type="ECO:0000256" key="5">
    <source>
        <dbReference type="RuleBase" id="RU362110"/>
    </source>
</evidence>
<dbReference type="InterPro" id="IPR023296">
    <property type="entry name" value="Glyco_hydro_beta-prop_sf"/>
</dbReference>
<evidence type="ECO:0000256" key="2">
    <source>
        <dbReference type="ARBA" id="ARBA00012758"/>
    </source>
</evidence>
<dbReference type="PANTHER" id="PTHR43101">
    <property type="entry name" value="BETA-FRUCTOSIDASE"/>
    <property type="match status" value="1"/>
</dbReference>
<reference evidence="9" key="1">
    <citation type="submission" date="2015-03" db="EMBL/GenBank/DDBJ databases">
        <authorList>
            <person name="Wibberg D."/>
        </authorList>
    </citation>
    <scope>NUCLEOTIDE SEQUENCE [LARGE SCALE GENOMIC DNA]</scope>
</reference>
<dbReference type="CDD" id="cd08995">
    <property type="entry name" value="GH32_EcAec43-like"/>
    <property type="match status" value="1"/>
</dbReference>
<gene>
    <name evidence="8" type="ORF">PRIO_4915</name>
</gene>
<dbReference type="Gene3D" id="2.60.120.560">
    <property type="entry name" value="Exo-inulinase, domain 1"/>
    <property type="match status" value="1"/>
</dbReference>
<accession>A0A0E4CYB8</accession>
<dbReference type="InterPro" id="IPR013148">
    <property type="entry name" value="Glyco_hydro_32_N"/>
</dbReference>
<dbReference type="EC" id="3.2.1.26" evidence="2"/>
<evidence type="ECO:0000256" key="4">
    <source>
        <dbReference type="ARBA" id="ARBA00023295"/>
    </source>
</evidence>
<protein>
    <recommendedName>
        <fullName evidence="2">beta-fructofuranosidase</fullName>
        <ecNumber evidence="2">3.2.1.26</ecNumber>
    </recommendedName>
</protein>
<dbReference type="GO" id="GO:0004564">
    <property type="term" value="F:beta-fructofuranosidase activity"/>
    <property type="evidence" value="ECO:0007669"/>
    <property type="project" value="UniProtKB-EC"/>
</dbReference>
<dbReference type="SMART" id="SM00640">
    <property type="entry name" value="Glyco_32"/>
    <property type="match status" value="1"/>
</dbReference>
<dbReference type="InterPro" id="IPR013189">
    <property type="entry name" value="Glyco_hydro_32_C"/>
</dbReference>
<dbReference type="EMBL" id="LN831776">
    <property type="protein sequence ID" value="CQR57317.1"/>
    <property type="molecule type" value="Genomic_DNA"/>
</dbReference>
<keyword evidence="4 5" id="KW-0326">Glycosidase</keyword>
<evidence type="ECO:0000259" key="7">
    <source>
        <dbReference type="Pfam" id="PF08244"/>
    </source>
</evidence>
<dbReference type="Proteomes" id="UP000033163">
    <property type="component" value="Chromosome I"/>
</dbReference>
<evidence type="ECO:0000256" key="1">
    <source>
        <dbReference type="ARBA" id="ARBA00009902"/>
    </source>
</evidence>
<evidence type="ECO:0000313" key="8">
    <source>
        <dbReference type="EMBL" id="CQR57317.1"/>
    </source>
</evidence>
<comment type="similarity">
    <text evidence="1 5">Belongs to the glycosyl hydrolase 32 family.</text>
</comment>
<dbReference type="SUPFAM" id="SSF75005">
    <property type="entry name" value="Arabinanase/levansucrase/invertase"/>
    <property type="match status" value="1"/>
</dbReference>
<feature type="domain" description="Glycosyl hydrolase family 32 C-terminal" evidence="7">
    <location>
        <begin position="352"/>
        <end position="482"/>
    </location>
</feature>
<name>A0A0E4CYB8_9BACL</name>
<dbReference type="Gene3D" id="2.115.10.20">
    <property type="entry name" value="Glycosyl hydrolase domain, family 43"/>
    <property type="match status" value="1"/>
</dbReference>
<organism evidence="8 9">
    <name type="scientific">Paenibacillus riograndensis SBR5</name>
    <dbReference type="NCBI Taxonomy" id="1073571"/>
    <lineage>
        <taxon>Bacteria</taxon>
        <taxon>Bacillati</taxon>
        <taxon>Bacillota</taxon>
        <taxon>Bacilli</taxon>
        <taxon>Bacillales</taxon>
        <taxon>Paenibacillaceae</taxon>
        <taxon>Paenibacillus</taxon>
        <taxon>Paenibacillus sonchi group</taxon>
    </lineage>
</organism>
<evidence type="ECO:0000259" key="6">
    <source>
        <dbReference type="Pfam" id="PF00251"/>
    </source>
</evidence>
<dbReference type="HOGENOM" id="CLU_042071_0_0_9"/>
<dbReference type="STRING" id="483937.AMQ84_15690"/>
<dbReference type="AlphaFoldDB" id="A0A0E4CYB8"/>
<dbReference type="Pfam" id="PF08244">
    <property type="entry name" value="Glyco_hydro_32C"/>
    <property type="match status" value="1"/>
</dbReference>
<evidence type="ECO:0000256" key="3">
    <source>
        <dbReference type="ARBA" id="ARBA00022801"/>
    </source>
</evidence>
<dbReference type="RefSeq" id="WP_046505068.1">
    <property type="nucleotide sequence ID" value="NZ_LN831776.1"/>
</dbReference>
<proteinExistence type="inferred from homology"/>